<reference evidence="2 3" key="1">
    <citation type="journal article" date="2018" name="Nat. Ecol. Evol.">
        <title>Pezizomycetes genomes reveal the molecular basis of ectomycorrhizal truffle lifestyle.</title>
        <authorList>
            <person name="Murat C."/>
            <person name="Payen T."/>
            <person name="Noel B."/>
            <person name="Kuo A."/>
            <person name="Morin E."/>
            <person name="Chen J."/>
            <person name="Kohler A."/>
            <person name="Krizsan K."/>
            <person name="Balestrini R."/>
            <person name="Da Silva C."/>
            <person name="Montanini B."/>
            <person name="Hainaut M."/>
            <person name="Levati E."/>
            <person name="Barry K.W."/>
            <person name="Belfiori B."/>
            <person name="Cichocki N."/>
            <person name="Clum A."/>
            <person name="Dockter R.B."/>
            <person name="Fauchery L."/>
            <person name="Guy J."/>
            <person name="Iotti M."/>
            <person name="Le Tacon F."/>
            <person name="Lindquist E.A."/>
            <person name="Lipzen A."/>
            <person name="Malagnac F."/>
            <person name="Mello A."/>
            <person name="Molinier V."/>
            <person name="Miyauchi S."/>
            <person name="Poulain J."/>
            <person name="Riccioni C."/>
            <person name="Rubini A."/>
            <person name="Sitrit Y."/>
            <person name="Splivallo R."/>
            <person name="Traeger S."/>
            <person name="Wang M."/>
            <person name="Zifcakova L."/>
            <person name="Wipf D."/>
            <person name="Zambonelli A."/>
            <person name="Paolocci F."/>
            <person name="Nowrousian M."/>
            <person name="Ottonello S."/>
            <person name="Baldrian P."/>
            <person name="Spatafora J.W."/>
            <person name="Henrissat B."/>
            <person name="Nagy L.G."/>
            <person name="Aury J.M."/>
            <person name="Wincker P."/>
            <person name="Grigoriev I.V."/>
            <person name="Bonfante P."/>
            <person name="Martin F.M."/>
        </authorList>
    </citation>
    <scope>NUCLEOTIDE SEQUENCE [LARGE SCALE GENOMIC DNA]</scope>
    <source>
        <strain evidence="2 3">CCBAS932</strain>
    </source>
</reference>
<dbReference type="InterPro" id="IPR054464">
    <property type="entry name" value="ULD_fung"/>
</dbReference>
<proteinExistence type="predicted"/>
<dbReference type="OrthoDB" id="3045089at2759"/>
<dbReference type="Pfam" id="PF22893">
    <property type="entry name" value="ULD_2"/>
    <property type="match status" value="1"/>
</dbReference>
<dbReference type="Proteomes" id="UP000277580">
    <property type="component" value="Unassembled WGS sequence"/>
</dbReference>
<evidence type="ECO:0000313" key="3">
    <source>
        <dbReference type="Proteomes" id="UP000277580"/>
    </source>
</evidence>
<sequence length="331" mass="37889">MSFGVGIGDILLVTKIGFTLWVNLKGAQEEREDLTAKLMQWKDKLEIIEPMLADTVKLEPRTVKLAREQLTEALGILENLEHLNRKLVKGKILRQAAWEVRGRATFLEYQTKLEKKLEMLDMLFLSGSMKMVIDGVQETNIVLKRVENGMRYLGFSTPDNAPIIFIDALGYERPLPYDLCLKYEDFRTIVSMCFKESAGKSFVERGEYDITNEESGALLRPEDWTVMAGMKLSMAIIIRKNVKKGGRDHRCPACGTQYTGPVGTGYHLERVNCKYCKRWFQITSQIKVVEIDTVDDTEEQNDLGSDSGKPSKDDDLMHIQRFHIRVNEINR</sequence>
<dbReference type="EMBL" id="ML119183">
    <property type="protein sequence ID" value="RPB07445.1"/>
    <property type="molecule type" value="Genomic_DNA"/>
</dbReference>
<feature type="domain" description="Ubiquitin-like" evidence="1">
    <location>
        <begin position="160"/>
        <end position="239"/>
    </location>
</feature>
<keyword evidence="3" id="KW-1185">Reference proteome</keyword>
<evidence type="ECO:0000259" key="1">
    <source>
        <dbReference type="Pfam" id="PF22893"/>
    </source>
</evidence>
<dbReference type="AlphaFoldDB" id="A0A3N4KNT5"/>
<protein>
    <recommendedName>
        <fullName evidence="1">Ubiquitin-like domain-containing protein</fullName>
    </recommendedName>
</protein>
<dbReference type="STRING" id="1392247.A0A3N4KNT5"/>
<organism evidence="2 3">
    <name type="scientific">Morchella conica CCBAS932</name>
    <dbReference type="NCBI Taxonomy" id="1392247"/>
    <lineage>
        <taxon>Eukaryota</taxon>
        <taxon>Fungi</taxon>
        <taxon>Dikarya</taxon>
        <taxon>Ascomycota</taxon>
        <taxon>Pezizomycotina</taxon>
        <taxon>Pezizomycetes</taxon>
        <taxon>Pezizales</taxon>
        <taxon>Morchellaceae</taxon>
        <taxon>Morchella</taxon>
    </lineage>
</organism>
<dbReference type="InParanoid" id="A0A3N4KNT5"/>
<gene>
    <name evidence="2" type="ORF">P167DRAFT_579267</name>
</gene>
<name>A0A3N4KNT5_9PEZI</name>
<evidence type="ECO:0000313" key="2">
    <source>
        <dbReference type="EMBL" id="RPB07445.1"/>
    </source>
</evidence>
<accession>A0A3N4KNT5</accession>